<keyword evidence="1" id="KW-0732">Signal</keyword>
<evidence type="ECO:0000313" key="3">
    <source>
        <dbReference type="Proteomes" id="UP000319931"/>
    </source>
</evidence>
<dbReference type="EMBL" id="RCZC01000004">
    <property type="protein sequence ID" value="TPG52178.1"/>
    <property type="molecule type" value="Genomic_DNA"/>
</dbReference>
<dbReference type="OrthoDB" id="1467486at2"/>
<protein>
    <recommendedName>
        <fullName evidence="4">Peptidase M61 catalytic domain-containing protein</fullName>
    </recommendedName>
</protein>
<evidence type="ECO:0000313" key="2">
    <source>
        <dbReference type="EMBL" id="TPG52178.1"/>
    </source>
</evidence>
<feature type="signal peptide" evidence="1">
    <location>
        <begin position="1"/>
        <end position="23"/>
    </location>
</feature>
<sequence length="318" mass="34252">MLNRRTAIIALGFGLAGASTLTAAPYDEPDELYAALREQPGERILFPDGAIDLVFADGARGIDRAAIRAWVRESADAVTRYFGWFPVAQYGLLVIAQPGEGVGHATTFGYGGSATRIHVGTAAGAAAFERDWVLVHEMFHAALPDLPRRALWLQEGNATWLEPVARVRAGYLPEAELWRQALIGMPRGEPGARDGGMDGTRDHDRLYWGGATFWLLVEIAIDAASHGKHGLRDAMRTVNRQSGGNATDWTPEQLMAAGDAAVGSEALSKLYRHFASGRATTDLPALFARLGVSAPGGRIRFDENAPLAGVRRRIVGRA</sequence>
<evidence type="ECO:0008006" key="4">
    <source>
        <dbReference type="Google" id="ProtNLM"/>
    </source>
</evidence>
<dbReference type="AlphaFoldDB" id="A0A502FRN3"/>
<evidence type="ECO:0000256" key="1">
    <source>
        <dbReference type="SAM" id="SignalP"/>
    </source>
</evidence>
<reference evidence="2 3" key="1">
    <citation type="journal article" date="2019" name="Environ. Microbiol.">
        <title>Species interactions and distinct microbial communities in high Arctic permafrost affected cryosols are associated with the CH4 and CO2 gas fluxes.</title>
        <authorList>
            <person name="Altshuler I."/>
            <person name="Hamel J."/>
            <person name="Turney S."/>
            <person name="Magnuson E."/>
            <person name="Levesque R."/>
            <person name="Greer C."/>
            <person name="Whyte L.G."/>
        </authorList>
    </citation>
    <scope>NUCLEOTIDE SEQUENCE [LARGE SCALE GENOMIC DNA]</scope>
    <source>
        <strain evidence="2 3">E6.1</strain>
    </source>
</reference>
<proteinExistence type="predicted"/>
<organism evidence="2 3">
    <name type="scientific">Sphingomonas glacialis</name>
    <dbReference type="NCBI Taxonomy" id="658225"/>
    <lineage>
        <taxon>Bacteria</taxon>
        <taxon>Pseudomonadati</taxon>
        <taxon>Pseudomonadota</taxon>
        <taxon>Alphaproteobacteria</taxon>
        <taxon>Sphingomonadales</taxon>
        <taxon>Sphingomonadaceae</taxon>
        <taxon>Sphingomonas</taxon>
    </lineage>
</organism>
<feature type="chain" id="PRO_5021258786" description="Peptidase M61 catalytic domain-containing protein" evidence="1">
    <location>
        <begin position="24"/>
        <end position="318"/>
    </location>
</feature>
<gene>
    <name evidence="2" type="ORF">EAH76_15875</name>
</gene>
<keyword evidence="3" id="KW-1185">Reference proteome</keyword>
<name>A0A502FRN3_9SPHN</name>
<dbReference type="Proteomes" id="UP000319931">
    <property type="component" value="Unassembled WGS sequence"/>
</dbReference>
<accession>A0A502FRN3</accession>
<comment type="caution">
    <text evidence="2">The sequence shown here is derived from an EMBL/GenBank/DDBJ whole genome shotgun (WGS) entry which is preliminary data.</text>
</comment>
<dbReference type="RefSeq" id="WP_140851248.1">
    <property type="nucleotide sequence ID" value="NZ_RCZC01000004.1"/>
</dbReference>